<evidence type="ECO:0000313" key="2">
    <source>
        <dbReference type="EMBL" id="CAD8119325.1"/>
    </source>
</evidence>
<keyword evidence="3" id="KW-1185">Reference proteome</keyword>
<keyword evidence="1" id="KW-0812">Transmembrane</keyword>
<keyword evidence="1" id="KW-1133">Transmembrane helix</keyword>
<accession>A0A8S1QWI9</accession>
<protein>
    <recommendedName>
        <fullName evidence="4">Transmembrane protein</fullName>
    </recommendedName>
</protein>
<keyword evidence="1" id="KW-0472">Membrane</keyword>
<proteinExistence type="predicted"/>
<dbReference type="Proteomes" id="UP000692954">
    <property type="component" value="Unassembled WGS sequence"/>
</dbReference>
<sequence length="99" mass="12395">MNRLKINKFRLWKYWNWILQDQKDGRKIQRMLINSIIVNIQNQNQYKNFQEFFLRMQQQQIKIERMKFLFERYFYKFVHSFPIVCNISMISSIATSLSF</sequence>
<comment type="caution">
    <text evidence="2">The sequence shown here is derived from an EMBL/GenBank/DDBJ whole genome shotgun (WGS) entry which is preliminary data.</text>
</comment>
<dbReference type="EMBL" id="CAJJDN010000120">
    <property type="protein sequence ID" value="CAD8119325.1"/>
    <property type="molecule type" value="Genomic_DNA"/>
</dbReference>
<evidence type="ECO:0000313" key="3">
    <source>
        <dbReference type="Proteomes" id="UP000692954"/>
    </source>
</evidence>
<gene>
    <name evidence="2" type="ORF">PSON_ATCC_30995.1.T1200168</name>
</gene>
<dbReference type="AlphaFoldDB" id="A0A8S1QWI9"/>
<organism evidence="2 3">
    <name type="scientific">Paramecium sonneborni</name>
    <dbReference type="NCBI Taxonomy" id="65129"/>
    <lineage>
        <taxon>Eukaryota</taxon>
        <taxon>Sar</taxon>
        <taxon>Alveolata</taxon>
        <taxon>Ciliophora</taxon>
        <taxon>Intramacronucleata</taxon>
        <taxon>Oligohymenophorea</taxon>
        <taxon>Peniculida</taxon>
        <taxon>Parameciidae</taxon>
        <taxon>Paramecium</taxon>
    </lineage>
</organism>
<reference evidence="2" key="1">
    <citation type="submission" date="2021-01" db="EMBL/GenBank/DDBJ databases">
        <authorList>
            <consortium name="Genoscope - CEA"/>
            <person name="William W."/>
        </authorList>
    </citation>
    <scope>NUCLEOTIDE SEQUENCE</scope>
</reference>
<evidence type="ECO:0000256" key="1">
    <source>
        <dbReference type="SAM" id="Phobius"/>
    </source>
</evidence>
<name>A0A8S1QWI9_9CILI</name>
<evidence type="ECO:0008006" key="4">
    <source>
        <dbReference type="Google" id="ProtNLM"/>
    </source>
</evidence>
<feature type="transmembrane region" description="Helical" evidence="1">
    <location>
        <begin position="73"/>
        <end position="94"/>
    </location>
</feature>